<dbReference type="InterPro" id="IPR027417">
    <property type="entry name" value="P-loop_NTPase"/>
</dbReference>
<evidence type="ECO:0000313" key="3">
    <source>
        <dbReference type="Proteomes" id="UP001172673"/>
    </source>
</evidence>
<dbReference type="Pfam" id="PF17784">
    <property type="entry name" value="Sulfotransfer_4"/>
    <property type="match status" value="1"/>
</dbReference>
<comment type="caution">
    <text evidence="2">The sequence shown here is derived from an EMBL/GenBank/DDBJ whole genome shotgun (WGS) entry which is preliminary data.</text>
</comment>
<keyword evidence="1" id="KW-1133">Transmembrane helix</keyword>
<dbReference type="PANTHER" id="PTHR36978:SF4">
    <property type="entry name" value="P-LOOP CONTAINING NUCLEOSIDE TRIPHOSPHATE HYDROLASE PROTEIN"/>
    <property type="match status" value="1"/>
</dbReference>
<evidence type="ECO:0000256" key="1">
    <source>
        <dbReference type="SAM" id="Phobius"/>
    </source>
</evidence>
<sequence length="313" mass="35882">MAMQWLLNAIWQRDLTTSEVTISKPKRPIEPLSKTRNVPMRILVLSLCRTSEIPLGQALKTLGYKPFGMAEGMKDPAFFYGQWHKAALAKYSGVGKQWGREEFDAMLGDYDTVLSLPGCLYAKELVELYPDAKVILTTRSTQSWVRTMHVAANQMLTWRGWGIMQSWDKSFTGSLITLVQAQMRVMCNGDFSANGWAAKKYEEHNSLVRNLVPKERLLEYDPNDGWEPLCHFLEHSRPEEPFPALDADEDDEKIVRMQKVFWFIGLARSLVKMATVFVGAPLLMVYVWFRRDDIQDILGSTFSRIGSRRNLFG</sequence>
<keyword evidence="1" id="KW-0812">Transmembrane</keyword>
<evidence type="ECO:0000313" key="2">
    <source>
        <dbReference type="EMBL" id="KAJ9606836.1"/>
    </source>
</evidence>
<dbReference type="AlphaFoldDB" id="A0AA39CFX8"/>
<organism evidence="2 3">
    <name type="scientific">Cladophialophora chaetospira</name>
    <dbReference type="NCBI Taxonomy" id="386627"/>
    <lineage>
        <taxon>Eukaryota</taxon>
        <taxon>Fungi</taxon>
        <taxon>Dikarya</taxon>
        <taxon>Ascomycota</taxon>
        <taxon>Pezizomycotina</taxon>
        <taxon>Eurotiomycetes</taxon>
        <taxon>Chaetothyriomycetidae</taxon>
        <taxon>Chaetothyriales</taxon>
        <taxon>Herpotrichiellaceae</taxon>
        <taxon>Cladophialophora</taxon>
    </lineage>
</organism>
<dbReference type="SUPFAM" id="SSF52540">
    <property type="entry name" value="P-loop containing nucleoside triphosphate hydrolases"/>
    <property type="match status" value="1"/>
</dbReference>
<dbReference type="InterPro" id="IPR040632">
    <property type="entry name" value="Sulfotransfer_4"/>
</dbReference>
<proteinExistence type="predicted"/>
<keyword evidence="3" id="KW-1185">Reference proteome</keyword>
<dbReference type="Proteomes" id="UP001172673">
    <property type="component" value="Unassembled WGS sequence"/>
</dbReference>
<name>A0AA39CFX8_9EURO</name>
<feature type="transmembrane region" description="Helical" evidence="1">
    <location>
        <begin position="260"/>
        <end position="289"/>
    </location>
</feature>
<reference evidence="2" key="1">
    <citation type="submission" date="2022-10" db="EMBL/GenBank/DDBJ databases">
        <title>Culturing micro-colonial fungi from biological soil crusts in the Mojave desert and describing Neophaeococcomyces mojavensis, and introducing the new genera and species Taxawa tesnikishii.</title>
        <authorList>
            <person name="Kurbessoian T."/>
            <person name="Stajich J.E."/>
        </authorList>
    </citation>
    <scope>NUCLEOTIDE SEQUENCE</scope>
    <source>
        <strain evidence="2">TK_41</strain>
    </source>
</reference>
<dbReference type="Gene3D" id="3.40.50.300">
    <property type="entry name" value="P-loop containing nucleotide triphosphate hydrolases"/>
    <property type="match status" value="1"/>
</dbReference>
<evidence type="ECO:0008006" key="4">
    <source>
        <dbReference type="Google" id="ProtNLM"/>
    </source>
</evidence>
<keyword evidence="1" id="KW-0472">Membrane</keyword>
<dbReference type="PANTHER" id="PTHR36978">
    <property type="entry name" value="P-LOOP CONTAINING NUCLEOTIDE TRIPHOSPHATE HYDROLASE"/>
    <property type="match status" value="1"/>
</dbReference>
<protein>
    <recommendedName>
        <fullName evidence="4">NAD dependent epimerase/dehydratase</fullName>
    </recommendedName>
</protein>
<dbReference type="EMBL" id="JAPDRK010000013">
    <property type="protein sequence ID" value="KAJ9606836.1"/>
    <property type="molecule type" value="Genomic_DNA"/>
</dbReference>
<gene>
    <name evidence="2" type="ORF">H2200_008846</name>
</gene>
<accession>A0AA39CFX8</accession>